<dbReference type="RefSeq" id="WP_201786911.1">
    <property type="nucleotide sequence ID" value="NZ_JQSG02000001.1"/>
</dbReference>
<dbReference type="InterPro" id="IPR020904">
    <property type="entry name" value="Sc_DH/Rdtase_CS"/>
</dbReference>
<reference evidence="2 3" key="1">
    <citation type="journal article" date="2014" name="Genome Announc.">
        <title>Draft Genome Sequence of the Iron-Oxidizing, Acidophilic, and Halotolerant 'Thiobacillus prosperus' Type Strain DSM 5130.</title>
        <authorList>
            <person name="Ossandon F.J."/>
            <person name="Cardenas J.P."/>
            <person name="Corbett M."/>
            <person name="Quatrini R."/>
            <person name="Holmes D.S."/>
            <person name="Watkin E."/>
        </authorList>
    </citation>
    <scope>NUCLEOTIDE SEQUENCE [LARGE SCALE GENOMIC DNA]</scope>
    <source>
        <strain evidence="2 3">DSM 5130</strain>
    </source>
</reference>
<keyword evidence="1" id="KW-0560">Oxidoreductase</keyword>
<dbReference type="PANTHER" id="PTHR43658">
    <property type="entry name" value="SHORT-CHAIN DEHYDROGENASE/REDUCTASE"/>
    <property type="match status" value="1"/>
</dbReference>
<proteinExistence type="predicted"/>
<dbReference type="AlphaFoldDB" id="A0A1A6C801"/>
<comment type="caution">
    <text evidence="2">The sequence shown here is derived from an EMBL/GenBank/DDBJ whole genome shotgun (WGS) entry which is preliminary data.</text>
</comment>
<name>A0A1A6C801_9GAMM</name>
<evidence type="ECO:0000256" key="1">
    <source>
        <dbReference type="ARBA" id="ARBA00023002"/>
    </source>
</evidence>
<dbReference type="PRINTS" id="PR00081">
    <property type="entry name" value="GDHRDH"/>
</dbReference>
<dbReference type="GO" id="GO:0016491">
    <property type="term" value="F:oxidoreductase activity"/>
    <property type="evidence" value="ECO:0007669"/>
    <property type="project" value="UniProtKB-KW"/>
</dbReference>
<gene>
    <name evidence="2" type="ORF">Thpro_020390</name>
</gene>
<organism evidence="2 3">
    <name type="scientific">Acidihalobacter prosperus</name>
    <dbReference type="NCBI Taxonomy" id="160660"/>
    <lineage>
        <taxon>Bacteria</taxon>
        <taxon>Pseudomonadati</taxon>
        <taxon>Pseudomonadota</taxon>
        <taxon>Gammaproteobacteria</taxon>
        <taxon>Chromatiales</taxon>
        <taxon>Ectothiorhodospiraceae</taxon>
        <taxon>Acidihalobacter</taxon>
    </lineage>
</organism>
<dbReference type="PANTHER" id="PTHR43658:SF8">
    <property type="entry name" value="17-BETA-HYDROXYSTEROID DEHYDROGENASE 14-RELATED"/>
    <property type="match status" value="1"/>
</dbReference>
<dbReference type="PROSITE" id="PS00061">
    <property type="entry name" value="ADH_SHORT"/>
    <property type="match status" value="1"/>
</dbReference>
<sequence>MSGGASGLGFATARRLHEAGARVAVLDRDAEAVARVLREWPDILALTCDVAREDALAEALTKVYERQGRARIAVACAGVAGARRLVSREGPMPMTDFLQILHDNLFSSFNLLRLVASDMSTLKPLGRDGERGVAIMTSSIAAFDGQIGQIAYAAAKGAVAAMTLPAARELAQFGVRVLALAPGLFDTPLLDNLPSETRAALAQAMPFPRRLGDPDEFADLVLHCIGNVALNGEVIRLDGALRLPAR</sequence>
<protein>
    <submittedName>
        <fullName evidence="2">3-hydroxyacyl-CoA dehydrogenase</fullName>
    </submittedName>
</protein>
<dbReference type="Pfam" id="PF00106">
    <property type="entry name" value="adh_short"/>
    <property type="match status" value="1"/>
</dbReference>
<keyword evidence="3" id="KW-1185">Reference proteome</keyword>
<accession>A0A1A6C801</accession>
<evidence type="ECO:0000313" key="2">
    <source>
        <dbReference type="EMBL" id="OBS10674.1"/>
    </source>
</evidence>
<dbReference type="Proteomes" id="UP000029273">
    <property type="component" value="Unassembled WGS sequence"/>
</dbReference>
<dbReference type="InterPro" id="IPR002347">
    <property type="entry name" value="SDR_fam"/>
</dbReference>
<dbReference type="EMBL" id="JQSG02000001">
    <property type="protein sequence ID" value="OBS10674.1"/>
    <property type="molecule type" value="Genomic_DNA"/>
</dbReference>
<evidence type="ECO:0000313" key="3">
    <source>
        <dbReference type="Proteomes" id="UP000029273"/>
    </source>
</evidence>
<dbReference type="SUPFAM" id="SSF51735">
    <property type="entry name" value="NAD(P)-binding Rossmann-fold domains"/>
    <property type="match status" value="1"/>
</dbReference>
<dbReference type="InterPro" id="IPR036291">
    <property type="entry name" value="NAD(P)-bd_dom_sf"/>
</dbReference>
<dbReference type="Gene3D" id="3.40.50.720">
    <property type="entry name" value="NAD(P)-binding Rossmann-like Domain"/>
    <property type="match status" value="1"/>
</dbReference>